<evidence type="ECO:0000313" key="2">
    <source>
        <dbReference type="EMBL" id="KIO15705.1"/>
    </source>
</evidence>
<dbReference type="EMBL" id="KN823865">
    <property type="protein sequence ID" value="KIO15705.1"/>
    <property type="molecule type" value="Genomic_DNA"/>
</dbReference>
<organism evidence="2 4">
    <name type="scientific">Tulasnella calospora MUT 4182</name>
    <dbReference type="NCBI Taxonomy" id="1051891"/>
    <lineage>
        <taxon>Eukaryota</taxon>
        <taxon>Fungi</taxon>
        <taxon>Dikarya</taxon>
        <taxon>Basidiomycota</taxon>
        <taxon>Agaricomycotina</taxon>
        <taxon>Agaricomycetes</taxon>
        <taxon>Cantharellales</taxon>
        <taxon>Tulasnellaceae</taxon>
        <taxon>Tulasnella</taxon>
    </lineage>
</organism>
<reference evidence="4" key="2">
    <citation type="submission" date="2015-01" db="EMBL/GenBank/DDBJ databases">
        <title>Evolutionary Origins and Diversification of the Mycorrhizal Mutualists.</title>
        <authorList>
            <consortium name="DOE Joint Genome Institute"/>
            <consortium name="Mycorrhizal Genomics Consortium"/>
            <person name="Kohler A."/>
            <person name="Kuo A."/>
            <person name="Nagy L.G."/>
            <person name="Floudas D."/>
            <person name="Copeland A."/>
            <person name="Barry K.W."/>
            <person name="Cichocki N."/>
            <person name="Veneault-Fourrey C."/>
            <person name="LaButti K."/>
            <person name="Lindquist E.A."/>
            <person name="Lipzen A."/>
            <person name="Lundell T."/>
            <person name="Morin E."/>
            <person name="Murat C."/>
            <person name="Riley R."/>
            <person name="Ohm R."/>
            <person name="Sun H."/>
            <person name="Tunlid A."/>
            <person name="Henrissat B."/>
            <person name="Grigoriev I.V."/>
            <person name="Hibbett D.S."/>
            <person name="Martin F."/>
        </authorList>
    </citation>
    <scope>NUCLEOTIDE SEQUENCE [LARGE SCALE GENOMIC DNA]</scope>
    <source>
        <strain evidence="4">MUT 4182</strain>
    </source>
</reference>
<dbReference type="Proteomes" id="UP000054248">
    <property type="component" value="Unassembled WGS sequence"/>
</dbReference>
<evidence type="ECO:0000313" key="3">
    <source>
        <dbReference type="EMBL" id="KIO16172.1"/>
    </source>
</evidence>
<reference evidence="2" key="3">
    <citation type="submission" date="2015-02" db="EMBL/GenBank/DDBJ databases">
        <title>Evolutionary Origins and Diversification of the Mycorrhizal Mutualists.</title>
        <authorList>
            <consortium name="DOE Joint Genome Institute"/>
            <consortium name="Mycorrhizal Genomics Consortium"/>
            <person name="Kohler A."/>
            <person name="Kuo A."/>
            <person name="Nagy L.G."/>
            <person name="Floudas D."/>
            <person name="Copeland A."/>
            <person name="Barry K.W."/>
            <person name="Cichocki N."/>
            <person name="Veneault-Fourrey C."/>
            <person name="LaButti K."/>
            <person name="Lindquist E.A."/>
            <person name="Lipzen A."/>
            <person name="Lundell T."/>
            <person name="Morin E."/>
            <person name="Murat C."/>
            <person name="Riley R."/>
            <person name="Ohm R."/>
            <person name="Sun H."/>
            <person name="Tunlid A."/>
            <person name="Henrissat B."/>
            <person name="Grigoriev I.V."/>
            <person name="Hibbett D.S."/>
            <person name="Martin F."/>
        </authorList>
    </citation>
    <scope>NUCLEOTIDE SEQUENCE</scope>
    <source>
        <strain evidence="2 4">MUT 4182</strain>
    </source>
</reference>
<feature type="compositionally biased region" description="Basic residues" evidence="1">
    <location>
        <begin position="363"/>
        <end position="376"/>
    </location>
</feature>
<dbReference type="AlphaFoldDB" id="A0A0C3PMV3"/>
<sequence length="406" mass="46054">MTRVADLESPLKQRTSKVYRLGPDNELVRLGRGNDLADPSNTRLASDAFLNNHRINRVEKEGVEVFTGIKIFYERDPLGPSVRPPQDFFDEDPRPRRDRSTSQQERTNRSVSKRPTANTSGSASRSVSQHSTANASTSTSRNKHHRRQPSPSSPDEDDAIEGPFNPEDELYPFIRNIFSLQSNNLPGHWDVRTARDALNRYRSVCQGETLANELRWKIPGDESLTVLGGVDHEDRDVEVPEAIRGRAFTKTDLQRVFGFNDTTWWTLGQRWTKSSLKGARTVQAWVEDPDATVQNSDEEEEKYPHLNRLPFNKLKSVISLDRAGKYTRLGPKADRSSDSGEHVAREGGRRREDRSADRARQREQRRRQSSSSHHSRSPSAHLGSSELDDPDPRQGRKTGSRRSGGR</sequence>
<feature type="compositionally biased region" description="Basic and acidic residues" evidence="1">
    <location>
        <begin position="331"/>
        <end position="362"/>
    </location>
</feature>
<feature type="compositionally biased region" description="Basic and acidic residues" evidence="1">
    <location>
        <begin position="91"/>
        <end position="100"/>
    </location>
</feature>
<reference evidence="2 4" key="1">
    <citation type="submission" date="2014-04" db="EMBL/GenBank/DDBJ databases">
        <authorList>
            <consortium name="DOE Joint Genome Institute"/>
            <person name="Kuo A."/>
            <person name="Girlanda M."/>
            <person name="Perotto S."/>
            <person name="Kohler A."/>
            <person name="Nagy L.G."/>
            <person name="Floudas D."/>
            <person name="Copeland A."/>
            <person name="Barry K.W."/>
            <person name="Cichocki N."/>
            <person name="Veneault-Fourrey C."/>
            <person name="LaButti K."/>
            <person name="Lindquist E.A."/>
            <person name="Lipzen A."/>
            <person name="Lundell T."/>
            <person name="Morin E."/>
            <person name="Murat C."/>
            <person name="Sun H."/>
            <person name="Tunlid A."/>
            <person name="Henrissat B."/>
            <person name="Grigoriev I.V."/>
            <person name="Hibbett D.S."/>
            <person name="Martin F."/>
            <person name="Nordberg H.P."/>
            <person name="Cantor M.N."/>
            <person name="Hua S.X."/>
        </authorList>
    </citation>
    <scope>NUCLEOTIDE SEQUENCE [LARGE SCALE GENOMIC DNA]</scope>
    <source>
        <strain evidence="2 4">MUT 4182</strain>
    </source>
</reference>
<feature type="compositionally biased region" description="Polar residues" evidence="1">
    <location>
        <begin position="101"/>
        <end position="130"/>
    </location>
</feature>
<dbReference type="HOGENOM" id="CLU_678249_0_0_1"/>
<evidence type="ECO:0000313" key="4">
    <source>
        <dbReference type="Proteomes" id="UP000054248"/>
    </source>
</evidence>
<evidence type="ECO:0000256" key="1">
    <source>
        <dbReference type="SAM" id="MobiDB-lite"/>
    </source>
</evidence>
<feature type="compositionally biased region" description="Acidic residues" evidence="1">
    <location>
        <begin position="154"/>
        <end position="166"/>
    </location>
</feature>
<feature type="compositionally biased region" description="Low complexity" evidence="1">
    <location>
        <begin position="131"/>
        <end position="140"/>
    </location>
</feature>
<feature type="region of interest" description="Disordered" evidence="1">
    <location>
        <begin position="328"/>
        <end position="406"/>
    </location>
</feature>
<proteinExistence type="predicted"/>
<feature type="region of interest" description="Disordered" evidence="1">
    <location>
        <begin position="75"/>
        <end position="166"/>
    </location>
</feature>
<gene>
    <name evidence="3" type="ORF">M407DRAFT_193267</name>
    <name evidence="2" type="ORF">M407DRAFT_206345</name>
</gene>
<dbReference type="OrthoDB" id="3267352at2759"/>
<protein>
    <submittedName>
        <fullName evidence="2">Uncharacterized protein</fullName>
    </submittedName>
</protein>
<keyword evidence="4" id="KW-1185">Reference proteome</keyword>
<dbReference type="EMBL" id="KN823649">
    <property type="protein sequence ID" value="KIO16172.1"/>
    <property type="molecule type" value="Genomic_DNA"/>
</dbReference>
<feature type="compositionally biased region" description="Basic residues" evidence="1">
    <location>
        <begin position="395"/>
        <end position="406"/>
    </location>
</feature>
<accession>A0A0C3PMV3</accession>
<name>A0A0C3PMV3_9AGAM</name>